<dbReference type="AlphaFoldDB" id="A0A1T5CJZ6"/>
<dbReference type="InterPro" id="IPR000836">
    <property type="entry name" value="PRTase_dom"/>
</dbReference>
<dbReference type="Proteomes" id="UP000189818">
    <property type="component" value="Unassembled WGS sequence"/>
</dbReference>
<sequence>MEYRSFADLAATIARNSYRLPADIDLIVGVPRSGMLAANMLATHLNLPFLDLESFVAGLDPYVGRTVRPTMRVDGSAAPARVLVVDDSILSGESMVEVRNRLAAARPGADITYCAVYAAREDHPEIDVWLEIVGHPRIFQWNLMRHRRLGDACFDIDGVLCHDPAEDENDDGERYGRFLVNARPLHLPGVPIKHLVTSRLEKYRAQTEQWLRAHGVDYERLWMLDLPSAEERRRLKMHAVHKARVYRKTNACLFVESEDRQAVEIADLSGRPVLSIETQRIVWPQHQVDAARERFRREKSLPDTMGHGMRQAVLRALRSTPIGTAFVRKLRSLMV</sequence>
<gene>
    <name evidence="2" type="ORF">SAMN06295920_104107</name>
</gene>
<dbReference type="EMBL" id="FUYM01000004">
    <property type="protein sequence ID" value="SKB59734.1"/>
    <property type="molecule type" value="Genomic_DNA"/>
</dbReference>
<name>A0A1T5CJZ6_9SPHN</name>
<dbReference type="InterPro" id="IPR029057">
    <property type="entry name" value="PRTase-like"/>
</dbReference>
<evidence type="ECO:0000259" key="1">
    <source>
        <dbReference type="Pfam" id="PF00156"/>
    </source>
</evidence>
<dbReference type="OrthoDB" id="9804476at2"/>
<reference evidence="3" key="1">
    <citation type="submission" date="2017-02" db="EMBL/GenBank/DDBJ databases">
        <authorList>
            <person name="Varghese N."/>
            <person name="Submissions S."/>
        </authorList>
    </citation>
    <scope>NUCLEOTIDE SEQUENCE [LARGE SCALE GENOMIC DNA]</scope>
    <source>
        <strain evidence="3">UM2</strain>
    </source>
</reference>
<dbReference type="Pfam" id="PF00156">
    <property type="entry name" value="Pribosyltran"/>
    <property type="match status" value="1"/>
</dbReference>
<dbReference type="CDD" id="cd06223">
    <property type="entry name" value="PRTases_typeI"/>
    <property type="match status" value="1"/>
</dbReference>
<accession>A0A1T5CJZ6</accession>
<organism evidence="2 3">
    <name type="scientific">Rhizorhabdus histidinilytica</name>
    <dbReference type="NCBI Taxonomy" id="439228"/>
    <lineage>
        <taxon>Bacteria</taxon>
        <taxon>Pseudomonadati</taxon>
        <taxon>Pseudomonadota</taxon>
        <taxon>Alphaproteobacteria</taxon>
        <taxon>Sphingomonadales</taxon>
        <taxon>Sphingomonadaceae</taxon>
        <taxon>Rhizorhabdus</taxon>
    </lineage>
</organism>
<dbReference type="InterPro" id="IPR023214">
    <property type="entry name" value="HAD_sf"/>
</dbReference>
<dbReference type="Gene3D" id="3.40.50.2020">
    <property type="match status" value="1"/>
</dbReference>
<proteinExistence type="predicted"/>
<evidence type="ECO:0000313" key="3">
    <source>
        <dbReference type="Proteomes" id="UP000189818"/>
    </source>
</evidence>
<evidence type="ECO:0000313" key="2">
    <source>
        <dbReference type="EMBL" id="SKB59734.1"/>
    </source>
</evidence>
<keyword evidence="3" id="KW-1185">Reference proteome</keyword>
<dbReference type="SUPFAM" id="SSF53271">
    <property type="entry name" value="PRTase-like"/>
    <property type="match status" value="1"/>
</dbReference>
<protein>
    <submittedName>
        <fullName evidence="2">Uncharacterized protein, HAD superfamily</fullName>
    </submittedName>
</protein>
<dbReference type="STRING" id="439228.SAMN06295920_104107"/>
<feature type="domain" description="Phosphoribosyltransferase" evidence="1">
    <location>
        <begin position="7"/>
        <end position="126"/>
    </location>
</feature>
<dbReference type="RefSeq" id="WP_079648023.1">
    <property type="nucleotide sequence ID" value="NZ_FUYM01000004.1"/>
</dbReference>
<dbReference type="Gene3D" id="3.40.50.1000">
    <property type="entry name" value="HAD superfamily/HAD-like"/>
    <property type="match status" value="1"/>
</dbReference>